<proteinExistence type="predicted"/>
<reference evidence="3" key="1">
    <citation type="submission" date="2017-09" db="EMBL/GenBank/DDBJ databases">
        <title>Depth-based differentiation of microbial function through sediment-hosted aquifers and enrichment of novel symbionts in the deep terrestrial subsurface.</title>
        <authorList>
            <person name="Probst A.J."/>
            <person name="Ladd B."/>
            <person name="Jarett J.K."/>
            <person name="Geller-Mcgrath D.E."/>
            <person name="Sieber C.M.K."/>
            <person name="Emerson J.B."/>
            <person name="Anantharaman K."/>
            <person name="Thomas B.C."/>
            <person name="Malmstrom R."/>
            <person name="Stieglmeier M."/>
            <person name="Klingl A."/>
            <person name="Woyke T."/>
            <person name="Ryan C.M."/>
            <person name="Banfield J.F."/>
        </authorList>
    </citation>
    <scope>NUCLEOTIDE SEQUENCE [LARGE SCALE GENOMIC DNA]</scope>
</reference>
<comment type="caution">
    <text evidence="2">The sequence shown here is derived from an EMBL/GenBank/DDBJ whole genome shotgun (WGS) entry which is preliminary data.</text>
</comment>
<accession>A0A2M7QE54</accession>
<evidence type="ECO:0000313" key="3">
    <source>
        <dbReference type="Proteomes" id="UP000230108"/>
    </source>
</evidence>
<keyword evidence="1" id="KW-0732">Signal</keyword>
<evidence type="ECO:0000256" key="1">
    <source>
        <dbReference type="SAM" id="SignalP"/>
    </source>
</evidence>
<evidence type="ECO:0008006" key="4">
    <source>
        <dbReference type="Google" id="ProtNLM"/>
    </source>
</evidence>
<organism evidence="2 3">
    <name type="scientific">Candidatus Roizmanbacteria bacterium CG_4_10_14_0_8_um_filter_39_9</name>
    <dbReference type="NCBI Taxonomy" id="1974829"/>
    <lineage>
        <taxon>Bacteria</taxon>
        <taxon>Candidatus Roizmaniibacteriota</taxon>
    </lineage>
</organism>
<feature type="signal peptide" evidence="1">
    <location>
        <begin position="1"/>
        <end position="32"/>
    </location>
</feature>
<gene>
    <name evidence="2" type="ORF">COY90_01895</name>
</gene>
<evidence type="ECO:0000313" key="2">
    <source>
        <dbReference type="EMBL" id="PIY69197.1"/>
    </source>
</evidence>
<feature type="chain" id="PRO_5014889298" description="SipW-cognate class signal peptide" evidence="1">
    <location>
        <begin position="33"/>
        <end position="188"/>
    </location>
</feature>
<sequence>MKKIIVSTIALVVVLAALGSGAYALWTTTATAQNIRIDAGTIGLLVSTDGTSYGSTANFSAITTFSNIMPNYNTTCTSYIPVYLRNSSSADITLAIDAQLTSMSNTTWWNSTEMANTTYVKFGESGWAPSSANEKIGTWIAVSTPTNVTIAKGADKTMYMCLNTDASFPQALAGTSTYSTWLLTGTQM</sequence>
<dbReference type="Proteomes" id="UP000230108">
    <property type="component" value="Unassembled WGS sequence"/>
</dbReference>
<name>A0A2M7QE54_9BACT</name>
<dbReference type="EMBL" id="PFLF01000043">
    <property type="protein sequence ID" value="PIY69197.1"/>
    <property type="molecule type" value="Genomic_DNA"/>
</dbReference>
<protein>
    <recommendedName>
        <fullName evidence="4">SipW-cognate class signal peptide</fullName>
    </recommendedName>
</protein>
<dbReference type="AlphaFoldDB" id="A0A2M7QE54"/>